<dbReference type="PRINTS" id="PR01805">
    <property type="entry name" value="VACJLIPOPROT"/>
</dbReference>
<gene>
    <name evidence="4" type="ORF">DPRO_2488</name>
</gene>
<evidence type="ECO:0000313" key="4">
    <source>
        <dbReference type="EMBL" id="SOB59396.1"/>
    </source>
</evidence>
<dbReference type="KEGG" id="pprf:DPRO_2488"/>
<dbReference type="PANTHER" id="PTHR30035:SF3">
    <property type="entry name" value="INTERMEMBRANE PHOSPHOLIPID TRANSPORT SYSTEM LIPOPROTEIN MLAA"/>
    <property type="match status" value="1"/>
</dbReference>
<organism evidence="4 5">
    <name type="scientific">Pseudodesulfovibrio profundus</name>
    <dbReference type="NCBI Taxonomy" id="57320"/>
    <lineage>
        <taxon>Bacteria</taxon>
        <taxon>Pseudomonadati</taxon>
        <taxon>Thermodesulfobacteriota</taxon>
        <taxon>Desulfovibrionia</taxon>
        <taxon>Desulfovibrionales</taxon>
        <taxon>Desulfovibrionaceae</taxon>
    </lineage>
</organism>
<accession>A0A2C8F9E3</accession>
<feature type="chain" id="PRO_5013174786" evidence="3">
    <location>
        <begin position="23"/>
        <end position="269"/>
    </location>
</feature>
<dbReference type="Pfam" id="PF04333">
    <property type="entry name" value="MlaA"/>
    <property type="match status" value="1"/>
</dbReference>
<dbReference type="PANTHER" id="PTHR30035">
    <property type="entry name" value="LIPOPROTEIN VACJ-RELATED"/>
    <property type="match status" value="1"/>
</dbReference>
<keyword evidence="2 3" id="KW-0732">Signal</keyword>
<dbReference type="OrthoDB" id="9785326at2"/>
<dbReference type="InterPro" id="IPR007428">
    <property type="entry name" value="MlaA"/>
</dbReference>
<evidence type="ECO:0000256" key="3">
    <source>
        <dbReference type="SAM" id="SignalP"/>
    </source>
</evidence>
<protein>
    <submittedName>
        <fullName evidence="4">VacJ family lipoprotein</fullName>
    </submittedName>
</protein>
<dbReference type="Proteomes" id="UP000219215">
    <property type="component" value="Chromosome DPRO"/>
</dbReference>
<dbReference type="RefSeq" id="WP_097012272.1">
    <property type="nucleotide sequence ID" value="NZ_LT907975.1"/>
</dbReference>
<evidence type="ECO:0000256" key="1">
    <source>
        <dbReference type="ARBA" id="ARBA00010634"/>
    </source>
</evidence>
<evidence type="ECO:0000313" key="5">
    <source>
        <dbReference type="Proteomes" id="UP000219215"/>
    </source>
</evidence>
<proteinExistence type="inferred from homology"/>
<dbReference type="GO" id="GO:0120010">
    <property type="term" value="P:intermembrane phospholipid transfer"/>
    <property type="evidence" value="ECO:0007669"/>
    <property type="project" value="TreeGrafter"/>
</dbReference>
<reference evidence="5" key="1">
    <citation type="submission" date="2017-09" db="EMBL/GenBank/DDBJ databases">
        <authorList>
            <person name="Regsiter A."/>
            <person name="William W."/>
        </authorList>
    </citation>
    <scope>NUCLEOTIDE SEQUENCE [LARGE SCALE GENOMIC DNA]</scope>
    <source>
        <strain evidence="5">500-1</strain>
    </source>
</reference>
<name>A0A2C8F9E3_9BACT</name>
<comment type="similarity">
    <text evidence="1">Belongs to the MlaA family.</text>
</comment>
<sequence length="269" mass="30361">MKHRLILSSVLALLLCFGISTAAIADTTLPADAPVVALTDTGEGDLYGEDLFDGEYEEDEKHMVADPFYGFNYAMFYFNDFMYHNVFKPVATGYAWVVPAQPRRWVRNFFTNMLYPVRFVNNVLQGKFDAAYMETSMFIANTTWGFLGFGDFTSTMKRNWLPEKPTADGLGQTLGKWGFGHGAYLVWPFIGPSSIRDSVGWLGDSYLDPLTYGELSLIEFGAIRAYKNLNSLSLQLTGNEYEVMTEGAVDKYAAVRDAYIRFRAKKVEE</sequence>
<feature type="signal peptide" evidence="3">
    <location>
        <begin position="1"/>
        <end position="22"/>
    </location>
</feature>
<keyword evidence="4" id="KW-0449">Lipoprotein</keyword>
<dbReference type="GO" id="GO:0016020">
    <property type="term" value="C:membrane"/>
    <property type="evidence" value="ECO:0007669"/>
    <property type="project" value="InterPro"/>
</dbReference>
<evidence type="ECO:0000256" key="2">
    <source>
        <dbReference type="ARBA" id="ARBA00022729"/>
    </source>
</evidence>
<dbReference type="EMBL" id="LT907975">
    <property type="protein sequence ID" value="SOB59396.1"/>
    <property type="molecule type" value="Genomic_DNA"/>
</dbReference>
<keyword evidence="5" id="KW-1185">Reference proteome</keyword>
<dbReference type="AlphaFoldDB" id="A0A2C8F9E3"/>